<keyword evidence="2" id="KW-1185">Reference proteome</keyword>
<dbReference type="RefSeq" id="WP_235132048.1">
    <property type="nucleotide sequence ID" value="NZ_JACSGT010000002.1"/>
</dbReference>
<accession>A0ABS9C7T1</accession>
<proteinExistence type="predicted"/>
<sequence length="886" mass="101730">MNFQEYLNGIDDFDKISRRIWADMKGEKPITNSINPYYTNLWVDEEKLFKLLRSSTDFNTYVFDAQKDFISSSQEVEKISFKEIPPPKIDNTRVKTKMTEKLIIQKPKIEDLKFQDTLFDRVDGKVWVNISQGYIDPQKYTHHTHLNIRKREIQCIINIPYREYSRRTSTAINEVEMTVDNSSDTPDAIQIKLSDAEDYMDVITYLFPYHKEMAQVALVNHFEEAGRELTSIDDLMFFYNHLPTFALNGVDYKGKTKKLSDELLWEHFLQFLKYDSQLLKDVNTVGKAAALVVEPFRDKSCYAIRILMAISGEFVYTKLKNNSTLIFQIYHSLDGESVYLGNGVVSEINQVKYGEGVNNRELFVTYVTAFMQAKHAMDDEHQPQKKGCVFLFGTKKISDIIEKYYELNGNFMEGDPDNNFVDVDKITLINTAKDWNVKTHEFDDEVEVEHDAFRPLDMLHLKVYEKVQDQYLETDTEVPALFLYHIAQQRALKDALRCLRITADLVVIGVSALTIASGVSGMPLYVAVADLGFALSDTYIESQLRDELEMTSKGRELLDVWDKVFMVQGTTSIMAGMLPKAGGALVKSTEVMYTSRTYSSQQKNLQTLIKNTLYSFPLRGFSKKGLNVLLKDGIKNITRHSNVFEKLNVLFVENAEKEIAVLYKGKKFFQANSSGRTGKFLDYLYSKAGGNTAKLEEEMSRLVGMAENIRVPTNIITVEKFEAGWKALEEAIKNGILTAENAIDFIDEARIYFNHIIKINAQGEKEVVQIASHNCVEVVKVVEEFFRTGKIKPAAFSKAQDYYVLEELYNRPFITYNLGTLRTKEEIMAIGDRGILLCERTGNLDSHVINILKVEKDRIKYIEGQVILNEMNLLQEFKSFKFLKTN</sequence>
<organism evidence="1 2">
    <name type="scientific">Chryseobacterium indicum</name>
    <dbReference type="NCBI Taxonomy" id="2766954"/>
    <lineage>
        <taxon>Bacteria</taxon>
        <taxon>Pseudomonadati</taxon>
        <taxon>Bacteroidota</taxon>
        <taxon>Flavobacteriia</taxon>
        <taxon>Flavobacteriales</taxon>
        <taxon>Weeksellaceae</taxon>
        <taxon>Chryseobacterium group</taxon>
        <taxon>Chryseobacterium</taxon>
    </lineage>
</organism>
<reference evidence="1" key="1">
    <citation type="submission" date="2021-08" db="EMBL/GenBank/DDBJ databases">
        <title>Complete genome sequence of Chryseobacterium sp strain PS-8.</title>
        <authorList>
            <person name="Das S.K."/>
        </authorList>
    </citation>
    <scope>NUCLEOTIDE SEQUENCE</scope>
    <source>
        <strain evidence="1">PS-8</strain>
    </source>
</reference>
<name>A0ABS9C7T1_9FLAO</name>
<comment type="caution">
    <text evidence="1">The sequence shown here is derived from an EMBL/GenBank/DDBJ whole genome shotgun (WGS) entry which is preliminary data.</text>
</comment>
<evidence type="ECO:0000313" key="1">
    <source>
        <dbReference type="EMBL" id="MCF2220630.1"/>
    </source>
</evidence>
<dbReference type="Proteomes" id="UP001430374">
    <property type="component" value="Unassembled WGS sequence"/>
</dbReference>
<evidence type="ECO:0000313" key="2">
    <source>
        <dbReference type="Proteomes" id="UP001430374"/>
    </source>
</evidence>
<dbReference type="EMBL" id="JACSGT010000002">
    <property type="protein sequence ID" value="MCF2220630.1"/>
    <property type="molecule type" value="Genomic_DNA"/>
</dbReference>
<gene>
    <name evidence="1" type="ORF">H9Q08_15180</name>
</gene>
<protein>
    <submittedName>
        <fullName evidence="1">Uncharacterized protein</fullName>
    </submittedName>
</protein>